<accession>A0A9P6PKH1</accession>
<evidence type="ECO:0000313" key="2">
    <source>
        <dbReference type="EMBL" id="KAG0246965.1"/>
    </source>
</evidence>
<evidence type="ECO:0000256" key="1">
    <source>
        <dbReference type="SAM" id="MobiDB-lite"/>
    </source>
</evidence>
<dbReference type="AlphaFoldDB" id="A0A9P6PKH1"/>
<reference evidence="2" key="1">
    <citation type="journal article" date="2020" name="Fungal Divers.">
        <title>Resolving the Mortierellaceae phylogeny through synthesis of multi-gene phylogenetics and phylogenomics.</title>
        <authorList>
            <person name="Vandepol N."/>
            <person name="Liber J."/>
            <person name="Desiro A."/>
            <person name="Na H."/>
            <person name="Kennedy M."/>
            <person name="Barry K."/>
            <person name="Grigoriev I.V."/>
            <person name="Miller A.N."/>
            <person name="O'Donnell K."/>
            <person name="Stajich J.E."/>
            <person name="Bonito G."/>
        </authorList>
    </citation>
    <scope>NUCLEOTIDE SEQUENCE</scope>
    <source>
        <strain evidence="2">BC1065</strain>
    </source>
</reference>
<protein>
    <submittedName>
        <fullName evidence="2">Uncharacterized protein</fullName>
    </submittedName>
</protein>
<sequence>ESTEGLIPIPFPDECRAVANEGLDVNTSQETFPIYGLALSDDDDAQSAASEESGPTATLNISSTSIASSSSSSSVEGVTFEVDRRIGKPFEFFFVD</sequence>
<dbReference type="EMBL" id="JAAAJB010002061">
    <property type="protein sequence ID" value="KAG0246965.1"/>
    <property type="molecule type" value="Genomic_DNA"/>
</dbReference>
<gene>
    <name evidence="2" type="ORF">DFQ27_002779</name>
</gene>
<feature type="region of interest" description="Disordered" evidence="1">
    <location>
        <begin position="43"/>
        <end position="78"/>
    </location>
</feature>
<comment type="caution">
    <text evidence="2">The sequence shown here is derived from an EMBL/GenBank/DDBJ whole genome shotgun (WGS) entry which is preliminary data.</text>
</comment>
<feature type="non-terminal residue" evidence="2">
    <location>
        <position position="1"/>
    </location>
</feature>
<feature type="compositionally biased region" description="Low complexity" evidence="1">
    <location>
        <begin position="62"/>
        <end position="74"/>
    </location>
</feature>
<feature type="non-terminal residue" evidence="2">
    <location>
        <position position="96"/>
    </location>
</feature>
<name>A0A9P6PKH1_9FUNG</name>
<evidence type="ECO:0000313" key="3">
    <source>
        <dbReference type="Proteomes" id="UP000807716"/>
    </source>
</evidence>
<dbReference type="Proteomes" id="UP000807716">
    <property type="component" value="Unassembled WGS sequence"/>
</dbReference>
<organism evidence="2 3">
    <name type="scientific">Actinomortierella ambigua</name>
    <dbReference type="NCBI Taxonomy" id="1343610"/>
    <lineage>
        <taxon>Eukaryota</taxon>
        <taxon>Fungi</taxon>
        <taxon>Fungi incertae sedis</taxon>
        <taxon>Mucoromycota</taxon>
        <taxon>Mortierellomycotina</taxon>
        <taxon>Mortierellomycetes</taxon>
        <taxon>Mortierellales</taxon>
        <taxon>Mortierellaceae</taxon>
        <taxon>Actinomortierella</taxon>
    </lineage>
</organism>
<proteinExistence type="predicted"/>
<keyword evidence="3" id="KW-1185">Reference proteome</keyword>